<evidence type="ECO:0000256" key="11">
    <source>
        <dbReference type="ARBA" id="ARBA00022989"/>
    </source>
</evidence>
<comment type="cofactor">
    <cofactor evidence="2">
        <name>Mg(2+)</name>
        <dbReference type="ChEBI" id="CHEBI:18420"/>
    </cofactor>
</comment>
<evidence type="ECO:0000256" key="1">
    <source>
        <dbReference type="ARBA" id="ARBA00001936"/>
    </source>
</evidence>
<dbReference type="InterPro" id="IPR000462">
    <property type="entry name" value="CDP-OH_P_trans"/>
</dbReference>
<evidence type="ECO:0000256" key="13">
    <source>
        <dbReference type="ARBA" id="ARBA00023136"/>
    </source>
</evidence>
<evidence type="ECO:0000313" key="22">
    <source>
        <dbReference type="Proteomes" id="UP000504618"/>
    </source>
</evidence>
<dbReference type="PANTHER" id="PTHR15362:SF4">
    <property type="entry name" value="CDP-DIACYLGLYCEROL--INOSITOL 3-PHOSPHATIDYLTRANSFERASE"/>
    <property type="match status" value="1"/>
</dbReference>
<feature type="compositionally biased region" description="Basic and acidic residues" evidence="20">
    <location>
        <begin position="11"/>
        <end position="21"/>
    </location>
</feature>
<proteinExistence type="inferred from homology"/>
<dbReference type="AlphaFoldDB" id="A0A6J1QF88"/>
<evidence type="ECO:0000256" key="12">
    <source>
        <dbReference type="ARBA" id="ARBA00023098"/>
    </source>
</evidence>
<keyword evidence="22" id="KW-1185">Reference proteome</keyword>
<dbReference type="GO" id="GO:0005794">
    <property type="term" value="C:Golgi apparatus"/>
    <property type="evidence" value="ECO:0007669"/>
    <property type="project" value="TreeGrafter"/>
</dbReference>
<accession>A0A6J1QF88</accession>
<reference evidence="23" key="1">
    <citation type="submission" date="2025-08" db="UniProtKB">
        <authorList>
            <consortium name="RefSeq"/>
        </authorList>
    </citation>
    <scope>IDENTIFICATION</scope>
    <source>
        <tissue evidence="23">Whole body</tissue>
    </source>
</reference>
<evidence type="ECO:0000256" key="6">
    <source>
        <dbReference type="ARBA" id="ARBA00022516"/>
    </source>
</evidence>
<feature type="region of interest" description="Disordered" evidence="20">
    <location>
        <begin position="1"/>
        <end position="21"/>
    </location>
</feature>
<keyword evidence="6 18" id="KW-0444">Lipid biosynthesis</keyword>
<comment type="subcellular location">
    <subcellularLocation>
        <location evidence="3">Membrane</location>
        <topology evidence="3">Multi-pass membrane protein</topology>
    </subcellularLocation>
</comment>
<gene>
    <name evidence="23" type="primary">LOC112460524</name>
</gene>
<comment type="catalytic activity">
    <reaction evidence="18">
        <text>a CDP-1,2-diacyl-sn-glycerol + myo-inositol = a 1,2-diacyl-sn-glycero-3-phospho-(1D-myo-inositol) + CMP + H(+)</text>
        <dbReference type="Rhea" id="RHEA:11580"/>
        <dbReference type="ChEBI" id="CHEBI:15378"/>
        <dbReference type="ChEBI" id="CHEBI:17268"/>
        <dbReference type="ChEBI" id="CHEBI:57880"/>
        <dbReference type="ChEBI" id="CHEBI:58332"/>
        <dbReference type="ChEBI" id="CHEBI:60377"/>
        <dbReference type="EC" id="2.7.8.11"/>
    </reaction>
</comment>
<dbReference type="GO" id="GO:0003881">
    <property type="term" value="F:CDP-diacylglycerol-inositol 3-phosphatidyltransferase activity"/>
    <property type="evidence" value="ECO:0007669"/>
    <property type="project" value="UniProtKB-UniRule"/>
</dbReference>
<keyword evidence="9" id="KW-0479">Metal-binding</keyword>
<keyword evidence="8 21" id="KW-0812">Transmembrane</keyword>
<evidence type="ECO:0000256" key="17">
    <source>
        <dbReference type="ARBA" id="ARBA00070582"/>
    </source>
</evidence>
<dbReference type="GO" id="GO:0046872">
    <property type="term" value="F:metal ion binding"/>
    <property type="evidence" value="ECO:0007669"/>
    <property type="project" value="UniProtKB-KW"/>
</dbReference>
<dbReference type="Pfam" id="PF01066">
    <property type="entry name" value="CDP-OH_P_transf"/>
    <property type="match status" value="1"/>
</dbReference>
<evidence type="ECO:0000256" key="16">
    <source>
        <dbReference type="ARBA" id="ARBA00023264"/>
    </source>
</evidence>
<keyword evidence="16 18" id="KW-1208">Phospholipid metabolism</keyword>
<organism evidence="22 23">
    <name type="scientific">Temnothorax curvispinosus</name>
    <dbReference type="NCBI Taxonomy" id="300111"/>
    <lineage>
        <taxon>Eukaryota</taxon>
        <taxon>Metazoa</taxon>
        <taxon>Ecdysozoa</taxon>
        <taxon>Arthropoda</taxon>
        <taxon>Hexapoda</taxon>
        <taxon>Insecta</taxon>
        <taxon>Pterygota</taxon>
        <taxon>Neoptera</taxon>
        <taxon>Endopterygota</taxon>
        <taxon>Hymenoptera</taxon>
        <taxon>Apocrita</taxon>
        <taxon>Aculeata</taxon>
        <taxon>Formicoidea</taxon>
        <taxon>Formicidae</taxon>
        <taxon>Myrmicinae</taxon>
        <taxon>Temnothorax</taxon>
    </lineage>
</organism>
<evidence type="ECO:0000256" key="10">
    <source>
        <dbReference type="ARBA" id="ARBA00022842"/>
    </source>
</evidence>
<protein>
    <recommendedName>
        <fullName evidence="17 18">CDP-diacylglycerol--inositol 3-phosphatidyltransferase</fullName>
        <ecNumber evidence="5 18">2.7.8.11</ecNumber>
    </recommendedName>
</protein>
<evidence type="ECO:0000256" key="2">
    <source>
        <dbReference type="ARBA" id="ARBA00001946"/>
    </source>
</evidence>
<evidence type="ECO:0000256" key="21">
    <source>
        <dbReference type="SAM" id="Phobius"/>
    </source>
</evidence>
<dbReference type="Proteomes" id="UP000504618">
    <property type="component" value="Unplaced"/>
</dbReference>
<dbReference type="RefSeq" id="XP_024881004.1">
    <property type="nucleotide sequence ID" value="XM_025025236.1"/>
</dbReference>
<keyword evidence="7 18" id="KW-0808">Transferase</keyword>
<dbReference type="InterPro" id="IPR014387">
    <property type="entry name" value="CDP_diag_ino_3_P_euk"/>
</dbReference>
<evidence type="ECO:0000256" key="8">
    <source>
        <dbReference type="ARBA" id="ARBA00022692"/>
    </source>
</evidence>
<comment type="cofactor">
    <cofactor evidence="1">
        <name>Mn(2+)</name>
        <dbReference type="ChEBI" id="CHEBI:29035"/>
    </cofactor>
</comment>
<evidence type="ECO:0000256" key="9">
    <source>
        <dbReference type="ARBA" id="ARBA00022723"/>
    </source>
</evidence>
<evidence type="ECO:0000256" key="4">
    <source>
        <dbReference type="ARBA" id="ARBA00010441"/>
    </source>
</evidence>
<feature type="transmembrane region" description="Helical" evidence="21">
    <location>
        <begin position="93"/>
        <end position="113"/>
    </location>
</feature>
<keyword evidence="14 18" id="KW-0594">Phospholipid biosynthesis</keyword>
<dbReference type="FunFam" id="1.20.120.1760:FF:000003">
    <property type="entry name" value="CDP-diacylglycerol--inositol 3-phosphatidyltransferase"/>
    <property type="match status" value="1"/>
</dbReference>
<dbReference type="InterPro" id="IPR048254">
    <property type="entry name" value="CDP_ALCOHOL_P_TRANSF_CS"/>
</dbReference>
<keyword evidence="15" id="KW-0464">Manganese</keyword>
<evidence type="ECO:0000256" key="7">
    <source>
        <dbReference type="ARBA" id="ARBA00022679"/>
    </source>
</evidence>
<dbReference type="InterPro" id="IPR043130">
    <property type="entry name" value="CDP-OH_PTrfase_TM_dom"/>
</dbReference>
<dbReference type="GO" id="GO:0016020">
    <property type="term" value="C:membrane"/>
    <property type="evidence" value="ECO:0007669"/>
    <property type="project" value="UniProtKB-SubCell"/>
</dbReference>
<dbReference type="CTD" id="32506"/>
<evidence type="ECO:0000256" key="14">
    <source>
        <dbReference type="ARBA" id="ARBA00023209"/>
    </source>
</evidence>
<evidence type="ECO:0000256" key="19">
    <source>
        <dbReference type="RuleBase" id="RU003750"/>
    </source>
</evidence>
<dbReference type="EC" id="2.7.8.11" evidence="5 18"/>
<feature type="transmembrane region" description="Helical" evidence="21">
    <location>
        <begin position="29"/>
        <end position="50"/>
    </location>
</feature>
<feature type="transmembrane region" description="Helical" evidence="21">
    <location>
        <begin position="201"/>
        <end position="227"/>
    </location>
</feature>
<feature type="transmembrane region" description="Helical" evidence="21">
    <location>
        <begin position="158"/>
        <end position="181"/>
    </location>
</feature>
<evidence type="ECO:0000256" key="5">
    <source>
        <dbReference type="ARBA" id="ARBA00013212"/>
    </source>
</evidence>
<sequence length="239" mass="27342">MISRDLGSRYSPRENPRRSDAEMSESENIFLFVPNIIGFGRVILALISFYFMPTNYVIASWCYVVSSLLDAIDGHAARYYNQSTKFGAILDQLTDRVGTMCLMVTLCLFYPAYTFWFQLSMAIDIACHWIYLHTTLLQGKTSHKFIDMSENPIMRLYYTNRTVLFFMCAGNEAFYAGLYLLHFTEGPIFVGIGLYRLIVYLSAPVAFVKAAISVLHGYVACINLSIIDVKERQERLKTN</sequence>
<evidence type="ECO:0000256" key="15">
    <source>
        <dbReference type="ARBA" id="ARBA00023211"/>
    </source>
</evidence>
<dbReference type="GO" id="GO:0006661">
    <property type="term" value="P:phosphatidylinositol biosynthetic process"/>
    <property type="evidence" value="ECO:0007669"/>
    <property type="project" value="TreeGrafter"/>
</dbReference>
<dbReference type="GeneID" id="112460524"/>
<keyword evidence="11 21" id="KW-1133">Transmembrane helix</keyword>
<evidence type="ECO:0000313" key="23">
    <source>
        <dbReference type="RefSeq" id="XP_024881004.1"/>
    </source>
</evidence>
<evidence type="ECO:0000256" key="3">
    <source>
        <dbReference type="ARBA" id="ARBA00004141"/>
    </source>
</evidence>
<comment type="similarity">
    <text evidence="4 18 19">Belongs to the CDP-alcohol phosphatidyltransferase class-I family.</text>
</comment>
<dbReference type="Gene3D" id="1.20.120.1760">
    <property type="match status" value="1"/>
</dbReference>
<evidence type="ECO:0000256" key="18">
    <source>
        <dbReference type="PIRNR" id="PIRNR000848"/>
    </source>
</evidence>
<dbReference type="PIRSF" id="PIRSF000848">
    <property type="entry name" value="CDP_diag_ino_3_P"/>
    <property type="match status" value="1"/>
</dbReference>
<name>A0A6J1QF88_9HYME</name>
<evidence type="ECO:0000256" key="20">
    <source>
        <dbReference type="SAM" id="MobiDB-lite"/>
    </source>
</evidence>
<keyword evidence="10" id="KW-0460">Magnesium</keyword>
<dbReference type="PROSITE" id="PS00379">
    <property type="entry name" value="CDP_ALCOHOL_P_TRANSF"/>
    <property type="match status" value="1"/>
</dbReference>
<keyword evidence="12 18" id="KW-0443">Lipid metabolism</keyword>
<dbReference type="PANTHER" id="PTHR15362">
    <property type="entry name" value="PHOSPHATIDYLINOSITOL SYNTHASE"/>
    <property type="match status" value="1"/>
</dbReference>
<keyword evidence="13 18" id="KW-0472">Membrane</keyword>